<keyword evidence="7 9" id="KW-1133">Transmembrane helix</keyword>
<evidence type="ECO:0000256" key="9">
    <source>
        <dbReference type="SAM" id="Phobius"/>
    </source>
</evidence>
<dbReference type="InterPro" id="IPR011042">
    <property type="entry name" value="6-blade_b-propeller_TolB-like"/>
</dbReference>
<dbReference type="FunFam" id="1.20.1560.10:FF:000013">
    <property type="entry name" value="ABC transporter C family member 2"/>
    <property type="match status" value="1"/>
</dbReference>
<evidence type="ECO:0000256" key="1">
    <source>
        <dbReference type="ARBA" id="ARBA00004141"/>
    </source>
</evidence>
<feature type="chain" id="PRO_5034076161" description="ABC transporter" evidence="10">
    <location>
        <begin position="25"/>
        <end position="1563"/>
    </location>
</feature>
<keyword evidence="10" id="KW-0732">Signal</keyword>
<organism evidence="13 14">
    <name type="scientific">Heterodermia speciosa</name>
    <dbReference type="NCBI Taxonomy" id="116794"/>
    <lineage>
        <taxon>Eukaryota</taxon>
        <taxon>Fungi</taxon>
        <taxon>Dikarya</taxon>
        <taxon>Ascomycota</taxon>
        <taxon>Pezizomycotina</taxon>
        <taxon>Lecanoromycetes</taxon>
        <taxon>OSLEUM clade</taxon>
        <taxon>Lecanoromycetidae</taxon>
        <taxon>Caliciales</taxon>
        <taxon>Physciaceae</taxon>
        <taxon>Heterodermia</taxon>
    </lineage>
</organism>
<dbReference type="InterPro" id="IPR017871">
    <property type="entry name" value="ABC_transporter-like_CS"/>
</dbReference>
<feature type="transmembrane region" description="Helical" evidence="9">
    <location>
        <begin position="1180"/>
        <end position="1207"/>
    </location>
</feature>
<feature type="domain" description="ABC transporter" evidence="11">
    <location>
        <begin position="876"/>
        <end position="1099"/>
    </location>
</feature>
<dbReference type="PANTHER" id="PTHR24223:SF415">
    <property type="entry name" value="FI20190P1"/>
    <property type="match status" value="1"/>
</dbReference>
<dbReference type="PROSITE" id="PS00211">
    <property type="entry name" value="ABC_TRANSPORTER_1"/>
    <property type="match status" value="2"/>
</dbReference>
<dbReference type="GO" id="GO:0016020">
    <property type="term" value="C:membrane"/>
    <property type="evidence" value="ECO:0007669"/>
    <property type="project" value="UniProtKB-SubCell"/>
</dbReference>
<keyword evidence="3 9" id="KW-0812">Transmembrane</keyword>
<feature type="transmembrane region" description="Helical" evidence="9">
    <location>
        <begin position="1373"/>
        <end position="1397"/>
    </location>
</feature>
<dbReference type="Pfam" id="PF00664">
    <property type="entry name" value="ABC_membrane"/>
    <property type="match status" value="2"/>
</dbReference>
<evidence type="ECO:0000259" key="11">
    <source>
        <dbReference type="PROSITE" id="PS50893"/>
    </source>
</evidence>
<dbReference type="PROSITE" id="PS50929">
    <property type="entry name" value="ABC_TM1F"/>
    <property type="match status" value="2"/>
</dbReference>
<feature type="transmembrane region" description="Helical" evidence="9">
    <location>
        <begin position="405"/>
        <end position="426"/>
    </location>
</feature>
<dbReference type="GO" id="GO:0005737">
    <property type="term" value="C:cytoplasm"/>
    <property type="evidence" value="ECO:0007669"/>
    <property type="project" value="UniProtKB-ARBA"/>
</dbReference>
<dbReference type="InterPro" id="IPR003593">
    <property type="entry name" value="AAA+_ATPase"/>
</dbReference>
<dbReference type="InterPro" id="IPR011527">
    <property type="entry name" value="ABC1_TM_dom"/>
</dbReference>
<dbReference type="PROSITE" id="PS50893">
    <property type="entry name" value="ABC_TRANSPORTER_2"/>
    <property type="match status" value="2"/>
</dbReference>
<dbReference type="EMBL" id="CAJPDS010000051">
    <property type="protein sequence ID" value="CAF9929260.1"/>
    <property type="molecule type" value="Genomic_DNA"/>
</dbReference>
<feature type="transmembrane region" description="Helical" evidence="9">
    <location>
        <begin position="710"/>
        <end position="730"/>
    </location>
</feature>
<dbReference type="InterPro" id="IPR054539">
    <property type="entry name" value="Beta-prop_PDH"/>
</dbReference>
<evidence type="ECO:0000256" key="8">
    <source>
        <dbReference type="ARBA" id="ARBA00023136"/>
    </source>
</evidence>
<dbReference type="InterPro" id="IPR027417">
    <property type="entry name" value="P-loop_NTPase"/>
</dbReference>
<accession>A0A8H3IQ49</accession>
<feature type="domain" description="ABC transmembrane type-1" evidence="12">
    <location>
        <begin position="1137"/>
        <end position="1385"/>
    </location>
</feature>
<feature type="transmembrane region" description="Helical" evidence="9">
    <location>
        <begin position="686"/>
        <end position="704"/>
    </location>
</feature>
<dbReference type="SUPFAM" id="SSF52540">
    <property type="entry name" value="P-loop containing nucleoside triphosphate hydrolases"/>
    <property type="match status" value="2"/>
</dbReference>
<dbReference type="InterPro" id="IPR003439">
    <property type="entry name" value="ABC_transporter-like_ATP-bd"/>
</dbReference>
<evidence type="ECO:0000256" key="10">
    <source>
        <dbReference type="SAM" id="SignalP"/>
    </source>
</evidence>
<keyword evidence="2" id="KW-0813">Transport</keyword>
<feature type="transmembrane region" description="Helical" evidence="9">
    <location>
        <begin position="1280"/>
        <end position="1299"/>
    </location>
</feature>
<dbReference type="GO" id="GO:0140359">
    <property type="term" value="F:ABC-type transporter activity"/>
    <property type="evidence" value="ECO:0007669"/>
    <property type="project" value="InterPro"/>
</dbReference>
<dbReference type="InterPro" id="IPR050173">
    <property type="entry name" value="ABC_transporter_C-like"/>
</dbReference>
<proteinExistence type="predicted"/>
<dbReference type="Proteomes" id="UP000664521">
    <property type="component" value="Unassembled WGS sequence"/>
</dbReference>
<keyword evidence="5" id="KW-0547">Nucleotide-binding</keyword>
<feature type="signal peptide" evidence="10">
    <location>
        <begin position="1"/>
        <end position="24"/>
    </location>
</feature>
<feature type="domain" description="ABC transporter" evidence="11">
    <location>
        <begin position="1344"/>
        <end position="1563"/>
    </location>
</feature>
<feature type="transmembrane region" description="Helical" evidence="9">
    <location>
        <begin position="438"/>
        <end position="458"/>
    </location>
</feature>
<dbReference type="PROSITE" id="PS51257">
    <property type="entry name" value="PROKAR_LIPOPROTEIN"/>
    <property type="match status" value="1"/>
</dbReference>
<comment type="caution">
    <text evidence="13">The sequence shown here is derived from an EMBL/GenBank/DDBJ whole genome shotgun (WGS) entry which is preliminary data.</text>
</comment>
<evidence type="ECO:0000256" key="4">
    <source>
        <dbReference type="ARBA" id="ARBA00022737"/>
    </source>
</evidence>
<feature type="domain" description="ABC transmembrane type-1" evidence="12">
    <location>
        <begin position="550"/>
        <end position="849"/>
    </location>
</feature>
<sequence>MYLRYTTHLFLYIVHAVATTVSCATQLKPSYPAPSLAPGYTAQLLARNLTKPRGLSFDSDGQLLVVQQGYGITSLTIGGIDCLNVSRKVDVVRNANLTHGITFSSDGKTLYASSAETVFSWPYNAVESSVKGTGKEVIAITTDSGGDHVTRTLLFAKRQKNTLIVSRGSDSNVDFSSLELQTGHCQIKSFNVGNTTSQNFNTTGKLLGWGLRNSVGIAEHPLTGGIYSVEMGMDYATRNGNDISQNNPGDELNYHGIIGKRNDLDQGLNHGYPYCHAAWDLKSIPNRGDLVVGNQFLVGDVNDTFVPNDTMNDAVCAKERIAPIITLPPHNAPIDLKFTADGTEAFISFHGSWDRNGSTGYKISKLDFKNGKPISRSDSKTALIDIMSNPDVVATLLVTIDRPNIVPFGVLAIIGSLGITRLAKLFEWTSDPKATDLPFFLGVILTLSIVVIIFRMPFRSPTLSRDSICPPFTTPTHILRSPEDDLTLWQFLTVSWMSPLIAIGSAKQLDDKDVWSLSFEFQHKALHETFRMLKGTVVKRLLIANGIDLAIVTAFAILETVSYMSTPILLQRTLLAMEGASRRQALTFALLSLIVRLISTQSSILNLWFGRRCYERSRGEMITMIYEKTLDRKIIVAPQEVVSKGTRRFNWFKKPDKEPASMGKILNLMRNDVYEVAQRFWDFETLLTTPLTLVLSVILVWKLIGWPCLIGVLTIFISQGLNALITKYLLKWERLRRKATDTKLQKITQFVEAIRHLRWYGWQDFWAKEIMDSRQKELNLLIVTKLVFTTITFINTFASGLFPVAAFYAYTVWAGLPLRIDIAFPALQLFTMLEGSLRGIPDLITTLLNAKIAVDRIEDFMSEPDKDQVSETSSIPTMLNASFAWPGTSQLVLKDITLEFPVGLTVIFGKVAAGKTALLQSLLGELDKIEGDAHIPNLIGYCAQTPWLQSMSIKDNILFSSPLEDIRYQQVLEACALTQDLASFQYGDLSNIGENGIGLSGGQKARVALARAVYSRASFLLLDDPLSALDHDTANTIVQKLFNGPLVKGRTVVLVTHRTQLCQPFAIQMVEIVNGRAYKVQADLTQIESSDLTNTVEEVQEADVPKFMEDEKREHGSVKATIYWQYIKAGKIKWWTLLIFVLILGRLVDVGETWFLKQWGESYKVATTTLPSPEENIRPWLLGFFCLAAGQSMMFFLAQCVMMIIVYSAGRQMFKNVIERVSHATFRFYDVTPVGRLMNRMTSDIATVDGNISGQFSHVATLLIQWLASIVIIASVTPLFLMFAIVITLSFGLIFNRFLPTSQSLRRLEMVSLSPLMSNFGALVEGLVTVRAFNVQSRFQDRVIEVTDAFQKMDHFYWSLQAWLMYRFEALSAISTFLITALALFTGVSPGLTAFLLKAASQFRPESGRILIDGMDISTVNTQALRNRVTFLAQDPVLFPGSMRENLDPLHEYTDDACETVLRRVCVSHDWNIKTQIEAGGKNLSQGQRQLVGLARAVLRRSSIVILDEATASIDMETALQIQQILREEMTESTVLTIAHRLEAVKDATYFIRLDKGRVIAQG</sequence>
<keyword evidence="6" id="KW-0067">ATP-binding</keyword>
<feature type="transmembrane region" description="Helical" evidence="9">
    <location>
        <begin position="1311"/>
        <end position="1333"/>
    </location>
</feature>
<dbReference type="CDD" id="cd18596">
    <property type="entry name" value="ABC_6TM_VMR1_D1_like"/>
    <property type="match status" value="1"/>
</dbReference>
<evidence type="ECO:0000256" key="6">
    <source>
        <dbReference type="ARBA" id="ARBA00022840"/>
    </source>
</evidence>
<dbReference type="PANTHER" id="PTHR24223">
    <property type="entry name" value="ATP-BINDING CASSETTE SUB-FAMILY C"/>
    <property type="match status" value="1"/>
</dbReference>
<evidence type="ECO:0000256" key="7">
    <source>
        <dbReference type="ARBA" id="ARBA00022989"/>
    </source>
</evidence>
<dbReference type="GO" id="GO:0005524">
    <property type="term" value="F:ATP binding"/>
    <property type="evidence" value="ECO:0007669"/>
    <property type="project" value="UniProtKB-KW"/>
</dbReference>
<dbReference type="SUPFAM" id="SSF90123">
    <property type="entry name" value="ABC transporter transmembrane region"/>
    <property type="match status" value="2"/>
</dbReference>
<dbReference type="Pfam" id="PF22807">
    <property type="entry name" value="TrAA12"/>
    <property type="match status" value="1"/>
</dbReference>
<comment type="subcellular location">
    <subcellularLocation>
        <location evidence="1">Membrane</location>
        <topology evidence="1">Multi-pass membrane protein</topology>
    </subcellularLocation>
</comment>
<dbReference type="SMART" id="SM00382">
    <property type="entry name" value="AAA"/>
    <property type="match status" value="2"/>
</dbReference>
<evidence type="ECO:0008006" key="15">
    <source>
        <dbReference type="Google" id="ProtNLM"/>
    </source>
</evidence>
<evidence type="ECO:0000256" key="5">
    <source>
        <dbReference type="ARBA" id="ARBA00022741"/>
    </source>
</evidence>
<dbReference type="OrthoDB" id="6500128at2759"/>
<gene>
    <name evidence="13" type="ORF">HETSPECPRED_007324</name>
</gene>
<feature type="transmembrane region" description="Helical" evidence="9">
    <location>
        <begin position="585"/>
        <end position="609"/>
    </location>
</feature>
<dbReference type="SUPFAM" id="SSF50952">
    <property type="entry name" value="Soluble quinoprotein glucose dehydrogenase"/>
    <property type="match status" value="1"/>
</dbReference>
<dbReference type="InterPro" id="IPR011041">
    <property type="entry name" value="Quinoprot_gluc/sorb_DH_b-prop"/>
</dbReference>
<protein>
    <recommendedName>
        <fullName evidence="15">ABC transporter</fullName>
    </recommendedName>
</protein>
<evidence type="ECO:0000313" key="14">
    <source>
        <dbReference type="Proteomes" id="UP000664521"/>
    </source>
</evidence>
<dbReference type="Gene3D" id="1.20.1560.10">
    <property type="entry name" value="ABC transporter type 1, transmembrane domain"/>
    <property type="match status" value="2"/>
</dbReference>
<name>A0A8H3IQ49_9LECA</name>
<keyword evidence="14" id="KW-1185">Reference proteome</keyword>
<evidence type="ECO:0000256" key="3">
    <source>
        <dbReference type="ARBA" id="ARBA00022692"/>
    </source>
</evidence>
<dbReference type="GO" id="GO:0016887">
    <property type="term" value="F:ATP hydrolysis activity"/>
    <property type="evidence" value="ECO:0007669"/>
    <property type="project" value="InterPro"/>
</dbReference>
<dbReference type="Pfam" id="PF00005">
    <property type="entry name" value="ABC_tran"/>
    <property type="match status" value="2"/>
</dbReference>
<dbReference type="Gene3D" id="2.120.10.30">
    <property type="entry name" value="TolB, C-terminal domain"/>
    <property type="match status" value="1"/>
</dbReference>
<dbReference type="CDD" id="cd18604">
    <property type="entry name" value="ABC_6TM_VMR1_D2_like"/>
    <property type="match status" value="1"/>
</dbReference>
<evidence type="ECO:0000256" key="2">
    <source>
        <dbReference type="ARBA" id="ARBA00022448"/>
    </source>
</evidence>
<keyword evidence="8 9" id="KW-0472">Membrane</keyword>
<dbReference type="Gene3D" id="3.40.50.300">
    <property type="entry name" value="P-loop containing nucleotide triphosphate hydrolases"/>
    <property type="match status" value="2"/>
</dbReference>
<keyword evidence="4" id="KW-0677">Repeat</keyword>
<evidence type="ECO:0000313" key="13">
    <source>
        <dbReference type="EMBL" id="CAF9929260.1"/>
    </source>
</evidence>
<evidence type="ECO:0000259" key="12">
    <source>
        <dbReference type="PROSITE" id="PS50929"/>
    </source>
</evidence>
<dbReference type="CDD" id="cd03250">
    <property type="entry name" value="ABCC_MRP_domain1"/>
    <property type="match status" value="1"/>
</dbReference>
<reference evidence="13" key="1">
    <citation type="submission" date="2021-03" db="EMBL/GenBank/DDBJ databases">
        <authorList>
            <person name="Tagirdzhanova G."/>
        </authorList>
    </citation>
    <scope>NUCLEOTIDE SEQUENCE</scope>
</reference>
<dbReference type="InterPro" id="IPR036640">
    <property type="entry name" value="ABC1_TM_sf"/>
</dbReference>
<feature type="transmembrane region" description="Helical" evidence="9">
    <location>
        <begin position="541"/>
        <end position="565"/>
    </location>
</feature>